<proteinExistence type="inferred from homology"/>
<feature type="transmembrane region" description="Helical" evidence="6">
    <location>
        <begin position="129"/>
        <end position="148"/>
    </location>
</feature>
<feature type="domain" description="EamA" evidence="7">
    <location>
        <begin position="159"/>
        <end position="288"/>
    </location>
</feature>
<dbReference type="InterPro" id="IPR037185">
    <property type="entry name" value="EmrE-like"/>
</dbReference>
<keyword evidence="4 6" id="KW-1133">Transmembrane helix</keyword>
<dbReference type="Pfam" id="PF00892">
    <property type="entry name" value="EamA"/>
    <property type="match status" value="2"/>
</dbReference>
<dbReference type="InterPro" id="IPR000620">
    <property type="entry name" value="EamA_dom"/>
</dbReference>
<feature type="transmembrane region" description="Helical" evidence="6">
    <location>
        <begin position="272"/>
        <end position="291"/>
    </location>
</feature>
<name>A0A227KK23_9BURK</name>
<keyword evidence="3 6" id="KW-0812">Transmembrane</keyword>
<reference evidence="9" key="1">
    <citation type="submission" date="2017-05" db="EMBL/GenBank/DDBJ databases">
        <title>Improved OligoMM genomes.</title>
        <authorList>
            <person name="Garzetti D."/>
        </authorList>
    </citation>
    <scope>NUCLEOTIDE SEQUENCE [LARGE SCALE GENOMIC DNA]</scope>
    <source>
        <strain evidence="9">YL45</strain>
    </source>
</reference>
<dbReference type="Proteomes" id="UP000214610">
    <property type="component" value="Unassembled WGS sequence"/>
</dbReference>
<dbReference type="PANTHER" id="PTHR32322:SF2">
    <property type="entry name" value="EAMA DOMAIN-CONTAINING PROTEIN"/>
    <property type="match status" value="1"/>
</dbReference>
<comment type="similarity">
    <text evidence="2">Belongs to the EamA transporter family.</text>
</comment>
<feature type="transmembrane region" description="Helical" evidence="6">
    <location>
        <begin position="185"/>
        <end position="203"/>
    </location>
</feature>
<protein>
    <submittedName>
        <fullName evidence="8">EamA family transporter</fullName>
    </submittedName>
</protein>
<dbReference type="InterPro" id="IPR050638">
    <property type="entry name" value="AA-Vitamin_Transporters"/>
</dbReference>
<keyword evidence="9" id="KW-1185">Reference proteome</keyword>
<gene>
    <name evidence="8" type="ORF">ADH67_07015</name>
</gene>
<keyword evidence="5 6" id="KW-0472">Membrane</keyword>
<feature type="transmembrane region" description="Helical" evidence="6">
    <location>
        <begin position="69"/>
        <end position="90"/>
    </location>
</feature>
<comment type="caution">
    <text evidence="8">The sequence shown here is derived from an EMBL/GenBank/DDBJ whole genome shotgun (WGS) entry which is preliminary data.</text>
</comment>
<evidence type="ECO:0000256" key="4">
    <source>
        <dbReference type="ARBA" id="ARBA00022989"/>
    </source>
</evidence>
<evidence type="ECO:0000256" key="2">
    <source>
        <dbReference type="ARBA" id="ARBA00007362"/>
    </source>
</evidence>
<feature type="transmembrane region" description="Helical" evidence="6">
    <location>
        <begin position="39"/>
        <end position="57"/>
    </location>
</feature>
<sequence>MNIRTIGLVLGVASGILWGLMDIASQFLLHNCQMEPPAFISLTMIITSAVLIFYCLTTRPQKFFVPLRSIHSSFSLIVFGCLILGTEVAFFSCVKGTNAATAAVLASNRPFFIMLLLCFLGSKPTIKQFLCSVMAVTGIALLVTKGNFSSLSFNAVETLVGLGAPLFSACYTLQSRNLIERFDPVVVMAWAMTIATILANGYVPFWSVRLEWTTLSILAILCVSVVGHILAYLCYLLSACKINPTVTGVLETVEPLTTVILSYLLFKIALDRAMVGGAILILLAVSILGLTRHRKSAIDASAMNSKH</sequence>
<dbReference type="PANTHER" id="PTHR32322">
    <property type="entry name" value="INNER MEMBRANE TRANSPORTER"/>
    <property type="match status" value="1"/>
</dbReference>
<dbReference type="EMBL" id="NHMP01000004">
    <property type="protein sequence ID" value="OXE47539.1"/>
    <property type="molecule type" value="Genomic_DNA"/>
</dbReference>
<evidence type="ECO:0000313" key="9">
    <source>
        <dbReference type="Proteomes" id="UP000214610"/>
    </source>
</evidence>
<evidence type="ECO:0000259" key="7">
    <source>
        <dbReference type="Pfam" id="PF00892"/>
    </source>
</evidence>
<feature type="transmembrane region" description="Helical" evidence="6">
    <location>
        <begin position="215"/>
        <end position="237"/>
    </location>
</feature>
<comment type="subcellular location">
    <subcellularLocation>
        <location evidence="1">Membrane</location>
        <topology evidence="1">Multi-pass membrane protein</topology>
    </subcellularLocation>
</comment>
<evidence type="ECO:0000313" key="8">
    <source>
        <dbReference type="EMBL" id="OXE47539.1"/>
    </source>
</evidence>
<accession>A0A227KK23</accession>
<feature type="transmembrane region" description="Helical" evidence="6">
    <location>
        <begin position="7"/>
        <end position="27"/>
    </location>
</feature>
<feature type="transmembrane region" description="Helical" evidence="6">
    <location>
        <begin position="102"/>
        <end position="122"/>
    </location>
</feature>
<dbReference type="SUPFAM" id="SSF103481">
    <property type="entry name" value="Multidrug resistance efflux transporter EmrE"/>
    <property type="match status" value="2"/>
</dbReference>
<evidence type="ECO:0000256" key="5">
    <source>
        <dbReference type="ARBA" id="ARBA00023136"/>
    </source>
</evidence>
<organism evidence="8 9">
    <name type="scientific">Turicimonas muris</name>
    <dbReference type="NCBI Taxonomy" id="1796652"/>
    <lineage>
        <taxon>Bacteria</taxon>
        <taxon>Pseudomonadati</taxon>
        <taxon>Pseudomonadota</taxon>
        <taxon>Betaproteobacteria</taxon>
        <taxon>Burkholderiales</taxon>
        <taxon>Sutterellaceae</taxon>
        <taxon>Turicimonas</taxon>
    </lineage>
</organism>
<dbReference type="AlphaFoldDB" id="A0A227KK23"/>
<evidence type="ECO:0000256" key="3">
    <source>
        <dbReference type="ARBA" id="ARBA00022692"/>
    </source>
</evidence>
<evidence type="ECO:0000256" key="6">
    <source>
        <dbReference type="SAM" id="Phobius"/>
    </source>
</evidence>
<feature type="domain" description="EamA" evidence="7">
    <location>
        <begin position="6"/>
        <end position="143"/>
    </location>
</feature>
<evidence type="ECO:0000256" key="1">
    <source>
        <dbReference type="ARBA" id="ARBA00004141"/>
    </source>
</evidence>
<dbReference type="GO" id="GO:0016020">
    <property type="term" value="C:membrane"/>
    <property type="evidence" value="ECO:0007669"/>
    <property type="project" value="UniProtKB-SubCell"/>
</dbReference>
<dbReference type="RefSeq" id="WP_066594879.1">
    <property type="nucleotide sequence ID" value="NZ_CAJTBZ010000012.1"/>
</dbReference>
<dbReference type="GeneID" id="78362553"/>